<evidence type="ECO:0000313" key="2">
    <source>
        <dbReference type="Proteomes" id="UP001207468"/>
    </source>
</evidence>
<reference evidence="1" key="1">
    <citation type="submission" date="2021-03" db="EMBL/GenBank/DDBJ databases">
        <title>Evolutionary priming and transition to the ectomycorrhizal habit in an iconic lineage of mushroom-forming fungi: is preadaptation a requirement?</title>
        <authorList>
            <consortium name="DOE Joint Genome Institute"/>
            <person name="Looney B.P."/>
            <person name="Miyauchi S."/>
            <person name="Morin E."/>
            <person name="Drula E."/>
            <person name="Courty P.E."/>
            <person name="Chicoki N."/>
            <person name="Fauchery L."/>
            <person name="Kohler A."/>
            <person name="Kuo A."/>
            <person name="LaButti K."/>
            <person name="Pangilinan J."/>
            <person name="Lipzen A."/>
            <person name="Riley R."/>
            <person name="Andreopoulos W."/>
            <person name="He G."/>
            <person name="Johnson J."/>
            <person name="Barry K.W."/>
            <person name="Grigoriev I.V."/>
            <person name="Nagy L."/>
            <person name="Hibbett D."/>
            <person name="Henrissat B."/>
            <person name="Matheny P.B."/>
            <person name="Labbe J."/>
            <person name="Martin A.F."/>
        </authorList>
    </citation>
    <scope>NUCLEOTIDE SEQUENCE</scope>
    <source>
        <strain evidence="1">BPL698</strain>
    </source>
</reference>
<protein>
    <submittedName>
        <fullName evidence="1">Uncharacterized protein</fullName>
    </submittedName>
</protein>
<accession>A0ACC0UII6</accession>
<dbReference type="EMBL" id="JAGFNK010000023">
    <property type="protein sequence ID" value="KAI9511373.1"/>
    <property type="molecule type" value="Genomic_DNA"/>
</dbReference>
<sequence length="75" mass="7796">VINPTAQTVCHGGQPCSVQWLDDGREPLLTAIGPCNVALFAGNQSLIQQIEPVDVSVTHSLTFTPSPNAGPNSNA</sequence>
<name>A0ACC0UII6_9AGAM</name>
<feature type="non-terminal residue" evidence="1">
    <location>
        <position position="1"/>
    </location>
</feature>
<comment type="caution">
    <text evidence="1">The sequence shown here is derived from an EMBL/GenBank/DDBJ whole genome shotgun (WGS) entry which is preliminary data.</text>
</comment>
<organism evidence="1 2">
    <name type="scientific">Russula earlei</name>
    <dbReference type="NCBI Taxonomy" id="71964"/>
    <lineage>
        <taxon>Eukaryota</taxon>
        <taxon>Fungi</taxon>
        <taxon>Dikarya</taxon>
        <taxon>Basidiomycota</taxon>
        <taxon>Agaricomycotina</taxon>
        <taxon>Agaricomycetes</taxon>
        <taxon>Russulales</taxon>
        <taxon>Russulaceae</taxon>
        <taxon>Russula</taxon>
    </lineage>
</organism>
<evidence type="ECO:0000313" key="1">
    <source>
        <dbReference type="EMBL" id="KAI9511373.1"/>
    </source>
</evidence>
<proteinExistence type="predicted"/>
<gene>
    <name evidence="1" type="ORF">F5148DRAFT_975370</name>
</gene>
<keyword evidence="2" id="KW-1185">Reference proteome</keyword>
<dbReference type="Proteomes" id="UP001207468">
    <property type="component" value="Unassembled WGS sequence"/>
</dbReference>